<evidence type="ECO:0000313" key="4">
    <source>
        <dbReference type="Proteomes" id="UP000616608"/>
    </source>
</evidence>
<dbReference type="RefSeq" id="WP_188614752.1">
    <property type="nucleotide sequence ID" value="NZ_BMJT01000005.1"/>
</dbReference>
<dbReference type="PANTHER" id="PTHR34216:SF3">
    <property type="entry name" value="POLY-BETA-1,6-N-ACETYL-D-GLUCOSAMINE N-DEACETYLASE"/>
    <property type="match status" value="1"/>
</dbReference>
<protein>
    <recommendedName>
        <fullName evidence="5">Polysaccharide deacetylase</fullName>
    </recommendedName>
</protein>
<feature type="coiled-coil region" evidence="1">
    <location>
        <begin position="228"/>
        <end position="255"/>
    </location>
</feature>
<gene>
    <name evidence="3" type="ORF">GCM10007425_18420</name>
</gene>
<dbReference type="GO" id="GO:0005975">
    <property type="term" value="P:carbohydrate metabolic process"/>
    <property type="evidence" value="ECO:0007669"/>
    <property type="project" value="InterPro"/>
</dbReference>
<dbReference type="Gene3D" id="3.20.20.370">
    <property type="entry name" value="Glycoside hydrolase/deacetylase"/>
    <property type="match status" value="1"/>
</dbReference>
<sequence length="582" mass="68258">MTKSTVTLNEKKKNRRKVYRVIIQLIIIMAAIIFFASKVLNLKQYEEPAKEKWINHDDFIAISYFGVGRIDSPKLLSKERLQDQLNVLHKAGYETVSQQDIKNFYDKSQPLPDKALFLSFEDGRNDSALFSQPLLENYNYKASMLTYANRLGDKDHKFLQPKDLKEMEKTGYWEMGTNGYRLSYINIVTDKKRYLGEKAEKEIPNKMAIEYYNHYLMDFIRDKDMIPKENYDEMAQRITKDYDLMQKEYKEQMDEVPQLYMIMHANTMYNSMHELVEKVNDKNIKRLFSLHFNRDGYAKNTKRTSPYNLTRLQVNPSWSMNQFIMRVNDGLKHKIEYEHGDIEQYKQWQEKNGVAQFDGNQVILTTKPNKVGSLTWKEEKLKDVQIEATVKGKVMGEQSIILRQQNDDEYIRVAIKNNKLQIYESVQAKERLLKEEKLNKIKWQGEDYAFSKARTYSQIETLQGSSIDKDEYPSGIDGSRKLSITLQGESLSVKVDDLSPLTTLVTVQDAGQIRLSAAPYQKKTAKETKHEEKLIYDGVFEDLVIKSKEQEKYTMKYSGTDLITNEIKKAWNGTLTKIMEWF</sequence>
<organism evidence="3 4">
    <name type="scientific">Lysinibacillus alkalisoli</name>
    <dbReference type="NCBI Taxonomy" id="1911548"/>
    <lineage>
        <taxon>Bacteria</taxon>
        <taxon>Bacillati</taxon>
        <taxon>Bacillota</taxon>
        <taxon>Bacilli</taxon>
        <taxon>Bacillales</taxon>
        <taxon>Bacillaceae</taxon>
        <taxon>Lysinibacillus</taxon>
    </lineage>
</organism>
<accession>A0A917G649</accession>
<evidence type="ECO:0000256" key="2">
    <source>
        <dbReference type="SAM" id="Phobius"/>
    </source>
</evidence>
<keyword evidence="4" id="KW-1185">Reference proteome</keyword>
<dbReference type="Proteomes" id="UP000616608">
    <property type="component" value="Unassembled WGS sequence"/>
</dbReference>
<reference evidence="3" key="2">
    <citation type="submission" date="2020-09" db="EMBL/GenBank/DDBJ databases">
        <authorList>
            <person name="Sun Q."/>
            <person name="Zhou Y."/>
        </authorList>
    </citation>
    <scope>NUCLEOTIDE SEQUENCE</scope>
    <source>
        <strain evidence="3">CGMCC 1.15760</strain>
    </source>
</reference>
<dbReference type="PANTHER" id="PTHR34216">
    <property type="match status" value="1"/>
</dbReference>
<feature type="transmembrane region" description="Helical" evidence="2">
    <location>
        <begin position="21"/>
        <end position="40"/>
    </location>
</feature>
<name>A0A917G649_9BACI</name>
<proteinExistence type="predicted"/>
<dbReference type="EMBL" id="BMJT01000005">
    <property type="protein sequence ID" value="GGG24260.1"/>
    <property type="molecule type" value="Genomic_DNA"/>
</dbReference>
<evidence type="ECO:0000256" key="1">
    <source>
        <dbReference type="SAM" id="Coils"/>
    </source>
</evidence>
<keyword evidence="1" id="KW-0175">Coiled coil</keyword>
<keyword evidence="2" id="KW-0472">Membrane</keyword>
<reference evidence="3" key="1">
    <citation type="journal article" date="2014" name="Int. J. Syst. Evol. Microbiol.">
        <title>Complete genome sequence of Corynebacterium casei LMG S-19264T (=DSM 44701T), isolated from a smear-ripened cheese.</title>
        <authorList>
            <consortium name="US DOE Joint Genome Institute (JGI-PGF)"/>
            <person name="Walter F."/>
            <person name="Albersmeier A."/>
            <person name="Kalinowski J."/>
            <person name="Ruckert C."/>
        </authorList>
    </citation>
    <scope>NUCLEOTIDE SEQUENCE</scope>
    <source>
        <strain evidence="3">CGMCC 1.15760</strain>
    </source>
</reference>
<dbReference type="InterPro" id="IPR011330">
    <property type="entry name" value="Glyco_hydro/deAcase_b/a-brl"/>
</dbReference>
<evidence type="ECO:0000313" key="3">
    <source>
        <dbReference type="EMBL" id="GGG24260.1"/>
    </source>
</evidence>
<evidence type="ECO:0008006" key="5">
    <source>
        <dbReference type="Google" id="ProtNLM"/>
    </source>
</evidence>
<dbReference type="SUPFAM" id="SSF88713">
    <property type="entry name" value="Glycoside hydrolase/deacetylase"/>
    <property type="match status" value="1"/>
</dbReference>
<keyword evidence="2" id="KW-0812">Transmembrane</keyword>
<dbReference type="InterPro" id="IPR051398">
    <property type="entry name" value="Polysacch_Deacetylase"/>
</dbReference>
<comment type="caution">
    <text evidence="3">The sequence shown here is derived from an EMBL/GenBank/DDBJ whole genome shotgun (WGS) entry which is preliminary data.</text>
</comment>
<dbReference type="AlphaFoldDB" id="A0A917G649"/>
<keyword evidence="2" id="KW-1133">Transmembrane helix</keyword>